<evidence type="ECO:0000256" key="1">
    <source>
        <dbReference type="SAM" id="Phobius"/>
    </source>
</evidence>
<protein>
    <submittedName>
        <fullName evidence="2">Uncharacterized protein</fullName>
    </submittedName>
</protein>
<name>A0A1H5SWE4_9FIRM</name>
<gene>
    <name evidence="2" type="ORF">SAMN05216537_103169</name>
</gene>
<keyword evidence="1" id="KW-1133">Transmembrane helix</keyword>
<sequence>MKKRINFFFAIFIGLLIITRVIYVSKTYGWESKKTYKIQEEFELCGHVVRVESIKDYKYEDIFDVASLDLVSNMSYKDKTRIICVEMSFDDEEYDELLNLGFDSMDVGIISGSLNEQADPNLSYQLKLRRNGNGHVVFAFSDNYNDFDEENVKLYFRDNLNLIIVQGEHEK</sequence>
<keyword evidence="1" id="KW-0812">Transmembrane</keyword>
<accession>A0A1H5SWE4</accession>
<proteinExistence type="predicted"/>
<feature type="transmembrane region" description="Helical" evidence="1">
    <location>
        <begin position="7"/>
        <end position="25"/>
    </location>
</feature>
<dbReference type="AlphaFoldDB" id="A0A1H5SWE4"/>
<keyword evidence="1" id="KW-0472">Membrane</keyword>
<reference evidence="2 3" key="1">
    <citation type="submission" date="2016-10" db="EMBL/GenBank/DDBJ databases">
        <authorList>
            <person name="de Groot N.N."/>
        </authorList>
    </citation>
    <scope>NUCLEOTIDE SEQUENCE [LARGE SCALE GENOMIC DNA]</scope>
    <source>
        <strain evidence="2 3">D15d</strain>
    </source>
</reference>
<dbReference type="RefSeq" id="WP_103952352.1">
    <property type="nucleotide sequence ID" value="NZ_FNUL01000003.1"/>
</dbReference>
<evidence type="ECO:0000313" key="3">
    <source>
        <dbReference type="Proteomes" id="UP000236726"/>
    </source>
</evidence>
<dbReference type="EMBL" id="FNUL01000003">
    <property type="protein sequence ID" value="SEF54860.1"/>
    <property type="molecule type" value="Genomic_DNA"/>
</dbReference>
<keyword evidence="3" id="KW-1185">Reference proteome</keyword>
<evidence type="ECO:0000313" key="2">
    <source>
        <dbReference type="EMBL" id="SEF54860.1"/>
    </source>
</evidence>
<dbReference type="Proteomes" id="UP000236726">
    <property type="component" value="Unassembled WGS sequence"/>
</dbReference>
<organism evidence="2 3">
    <name type="scientific">Lachnospira multipara</name>
    <dbReference type="NCBI Taxonomy" id="28051"/>
    <lineage>
        <taxon>Bacteria</taxon>
        <taxon>Bacillati</taxon>
        <taxon>Bacillota</taxon>
        <taxon>Clostridia</taxon>
        <taxon>Lachnospirales</taxon>
        <taxon>Lachnospiraceae</taxon>
        <taxon>Lachnospira</taxon>
    </lineage>
</organism>